<dbReference type="EMBL" id="MQWD01000001">
    <property type="protein sequence ID" value="PAP77932.1"/>
    <property type="molecule type" value="Genomic_DNA"/>
</dbReference>
<keyword evidence="3" id="KW-1185">Reference proteome</keyword>
<name>A0A271J361_9BACT</name>
<comment type="caution">
    <text evidence="2">The sequence shown here is derived from an EMBL/GenBank/DDBJ whole genome shotgun (WGS) entry which is preliminary data.</text>
</comment>
<evidence type="ECO:0000313" key="3">
    <source>
        <dbReference type="Proteomes" id="UP000216339"/>
    </source>
</evidence>
<evidence type="ECO:0008006" key="4">
    <source>
        <dbReference type="Google" id="ProtNLM"/>
    </source>
</evidence>
<sequence length="149" mass="14938">MRPFLLLLLLTHLVACDTAEVGGPVTFTFTQAATGPSSFAGTFTLTGAYTDSGTTTDELTITSAPGENPLVATGRRTVTGEGGSFVLTGDATVDLANPSAAVIAGTWRVASATGGYEGLTGSGTISGTADFAAAQPNGTVRYTGELSPR</sequence>
<evidence type="ECO:0000313" key="2">
    <source>
        <dbReference type="EMBL" id="PAP77932.1"/>
    </source>
</evidence>
<accession>A0A271J361</accession>
<gene>
    <name evidence="2" type="ORF">BSZ37_16545</name>
</gene>
<feature type="chain" id="PRO_5012718445" description="Transferrin-binding protein B C-lobe/N-lobe beta barrel domain-containing protein" evidence="1">
    <location>
        <begin position="20"/>
        <end position="149"/>
    </location>
</feature>
<dbReference type="AlphaFoldDB" id="A0A271J361"/>
<organism evidence="2 3">
    <name type="scientific">Rubrivirga marina</name>
    <dbReference type="NCBI Taxonomy" id="1196024"/>
    <lineage>
        <taxon>Bacteria</taxon>
        <taxon>Pseudomonadati</taxon>
        <taxon>Rhodothermota</taxon>
        <taxon>Rhodothermia</taxon>
        <taxon>Rhodothermales</taxon>
        <taxon>Rubricoccaceae</taxon>
        <taxon>Rubrivirga</taxon>
    </lineage>
</organism>
<evidence type="ECO:0000256" key="1">
    <source>
        <dbReference type="SAM" id="SignalP"/>
    </source>
</evidence>
<proteinExistence type="predicted"/>
<dbReference type="RefSeq" id="WP_179299703.1">
    <property type="nucleotide sequence ID" value="NZ_MQWD01000001.1"/>
</dbReference>
<feature type="signal peptide" evidence="1">
    <location>
        <begin position="1"/>
        <end position="19"/>
    </location>
</feature>
<dbReference type="Proteomes" id="UP000216339">
    <property type="component" value="Unassembled WGS sequence"/>
</dbReference>
<reference evidence="2 3" key="1">
    <citation type="submission" date="2016-11" db="EMBL/GenBank/DDBJ databases">
        <title>Study of marine rhodopsin-containing bacteria.</title>
        <authorList>
            <person name="Yoshizawa S."/>
            <person name="Kumagai Y."/>
            <person name="Kogure K."/>
        </authorList>
    </citation>
    <scope>NUCLEOTIDE SEQUENCE [LARGE SCALE GENOMIC DNA]</scope>
    <source>
        <strain evidence="2 3">SAORIC-28</strain>
    </source>
</reference>
<protein>
    <recommendedName>
        <fullName evidence="4">Transferrin-binding protein B C-lobe/N-lobe beta barrel domain-containing protein</fullName>
    </recommendedName>
</protein>
<keyword evidence="1" id="KW-0732">Signal</keyword>